<gene>
    <name evidence="1" type="ORF">VN97_g6574</name>
</gene>
<dbReference type="EMBL" id="LACB01000193">
    <property type="protein sequence ID" value="KAJ9486755.1"/>
    <property type="molecule type" value="Genomic_DNA"/>
</dbReference>
<accession>A0AAI9TH83</accession>
<proteinExistence type="predicted"/>
<protein>
    <submittedName>
        <fullName evidence="1">Uncharacterized protein</fullName>
    </submittedName>
</protein>
<reference evidence="1" key="2">
    <citation type="journal article" date="2016" name="Fungal Biol.">
        <title>Ochratoxin A production by Penicillium thymicola.</title>
        <authorList>
            <person name="Nguyen H.D.T."/>
            <person name="McMullin D.R."/>
            <person name="Ponomareva E."/>
            <person name="Riley R."/>
            <person name="Pomraning K.R."/>
            <person name="Baker S.E."/>
            <person name="Seifert K.A."/>
        </authorList>
    </citation>
    <scope>NUCLEOTIDE SEQUENCE</scope>
    <source>
        <strain evidence="1">DAOM 180753</strain>
    </source>
</reference>
<dbReference type="AlphaFoldDB" id="A0AAI9TH83"/>
<name>A0AAI9TH83_PENTH</name>
<organism evidence="1 2">
    <name type="scientific">Penicillium thymicola</name>
    <dbReference type="NCBI Taxonomy" id="293382"/>
    <lineage>
        <taxon>Eukaryota</taxon>
        <taxon>Fungi</taxon>
        <taxon>Dikarya</taxon>
        <taxon>Ascomycota</taxon>
        <taxon>Pezizomycotina</taxon>
        <taxon>Eurotiomycetes</taxon>
        <taxon>Eurotiomycetidae</taxon>
        <taxon>Eurotiales</taxon>
        <taxon>Aspergillaceae</taxon>
        <taxon>Penicillium</taxon>
    </lineage>
</organism>
<evidence type="ECO:0000313" key="1">
    <source>
        <dbReference type="EMBL" id="KAJ9486755.1"/>
    </source>
</evidence>
<evidence type="ECO:0000313" key="2">
    <source>
        <dbReference type="Proteomes" id="UP001227192"/>
    </source>
</evidence>
<keyword evidence="2" id="KW-1185">Reference proteome</keyword>
<sequence length="149" mass="16538">MSVCQYSIFQRTIQRHLDWFLSAGEASWLGVCYSDDLPCCEVSRVALLDAACSASSAPSQAPPEVIFHSPWRRRSTLGRLFANVSTSHLSASLASPVSPHPSSECRKHTTAMRADSENIGRYCIMRPMLDCNRENHATIIPSPTERREG</sequence>
<comment type="caution">
    <text evidence="1">The sequence shown here is derived from an EMBL/GenBank/DDBJ whole genome shotgun (WGS) entry which is preliminary data.</text>
</comment>
<dbReference type="Proteomes" id="UP001227192">
    <property type="component" value="Unassembled WGS sequence"/>
</dbReference>
<reference evidence="1" key="1">
    <citation type="submission" date="2015-06" db="EMBL/GenBank/DDBJ databases">
        <authorList>
            <person name="Nguyen H."/>
        </authorList>
    </citation>
    <scope>NUCLEOTIDE SEQUENCE</scope>
    <source>
        <strain evidence="1">DAOM 180753</strain>
    </source>
</reference>